<sequence>MTPDDLATRAAAWAKLPGGVDDAMRACAAAVHALVAALPVTQGRPAWREDTALGAVMLTARLHRRRNSPAGIESLTEMGATYVSRYDSDIARLLRIDAFVGPVAI</sequence>
<organism evidence="1 2">
    <name type="scientific">Schaalia georgiae F0490</name>
    <dbReference type="NCBI Taxonomy" id="1125717"/>
    <lineage>
        <taxon>Bacteria</taxon>
        <taxon>Bacillati</taxon>
        <taxon>Actinomycetota</taxon>
        <taxon>Actinomycetes</taxon>
        <taxon>Actinomycetales</taxon>
        <taxon>Actinomycetaceae</taxon>
        <taxon>Schaalia</taxon>
    </lineage>
</organism>
<accession>J0P2T8</accession>
<evidence type="ECO:0000313" key="1">
    <source>
        <dbReference type="EMBL" id="EJF51712.1"/>
    </source>
</evidence>
<name>J0P2T8_9ACTO</name>
<dbReference type="OrthoDB" id="4425586at2"/>
<protein>
    <submittedName>
        <fullName evidence="1">Uncharacterized protein</fullName>
    </submittedName>
</protein>
<evidence type="ECO:0000313" key="2">
    <source>
        <dbReference type="Proteomes" id="UP000004578"/>
    </source>
</evidence>
<dbReference type="Proteomes" id="UP000004578">
    <property type="component" value="Unassembled WGS sequence"/>
</dbReference>
<comment type="caution">
    <text evidence="1">The sequence shown here is derived from an EMBL/GenBank/DDBJ whole genome shotgun (WGS) entry which is preliminary data.</text>
</comment>
<keyword evidence="2" id="KW-1185">Reference proteome</keyword>
<proteinExistence type="predicted"/>
<gene>
    <name evidence="1" type="ORF">HMPREF1317_1692</name>
</gene>
<reference evidence="1 2" key="1">
    <citation type="submission" date="2012-05" db="EMBL/GenBank/DDBJ databases">
        <authorList>
            <person name="Harkins D.M."/>
            <person name="Madupu R."/>
            <person name="Durkin A.S."/>
            <person name="Torralba M."/>
            <person name="Methe B."/>
            <person name="Sutton G.G."/>
            <person name="Nelson K.E."/>
        </authorList>
    </citation>
    <scope>NUCLEOTIDE SEQUENCE [LARGE SCALE GENOMIC DNA]</scope>
    <source>
        <strain evidence="1 2">F0490</strain>
    </source>
</reference>
<dbReference type="AlphaFoldDB" id="J0P2T8"/>
<dbReference type="EMBL" id="AKFS01000006">
    <property type="protein sequence ID" value="EJF51712.1"/>
    <property type="molecule type" value="Genomic_DNA"/>
</dbReference>
<dbReference type="PATRIC" id="fig|1125717.3.peg.34"/>
<dbReference type="RefSeq" id="WP_005867115.1">
    <property type="nucleotide sequence ID" value="NZ_AKFS01000006.1"/>
</dbReference>